<evidence type="ECO:0000256" key="4">
    <source>
        <dbReference type="ARBA" id="ARBA00022475"/>
    </source>
</evidence>
<feature type="transmembrane region" description="Helical" evidence="8">
    <location>
        <begin position="69"/>
        <end position="90"/>
    </location>
</feature>
<evidence type="ECO:0000256" key="2">
    <source>
        <dbReference type="ARBA" id="ARBA00007069"/>
    </source>
</evidence>
<sequence length="277" mass="29866">MSAVDASRARSLPWGRWLVLLVAAVYFIGPLAAAFWFSIRNTHGVDFGAYTEIPSAPGLLDAVLLSLEISAVAVLVTLILMVPTMLLLHLRLPGLRPVVEVLCLLPLVVPPIVLVVGVGKVIAWGNTTDTSSARWQVTNQLLNSHPPLILPLLYVVLALPFTFRALDAGIRAVPLTTYVEAAQGLGASWWAVLWRVALPTLRSSVVTAALLVFALAFGEFTVASILQYQPFTVWLLQFNNTDGRLTTALSLISLGFTWVLLIGFSVVTSSRQKGAAS</sequence>
<feature type="transmembrane region" description="Helical" evidence="8">
    <location>
        <begin position="248"/>
        <end position="267"/>
    </location>
</feature>
<dbReference type="OrthoDB" id="5622164at2"/>
<gene>
    <name evidence="10" type="ORF">SAMN04489750_2121</name>
</gene>
<dbReference type="GO" id="GO:0005886">
    <property type="term" value="C:plasma membrane"/>
    <property type="evidence" value="ECO:0007669"/>
    <property type="project" value="UniProtKB-SubCell"/>
</dbReference>
<evidence type="ECO:0000256" key="1">
    <source>
        <dbReference type="ARBA" id="ARBA00004651"/>
    </source>
</evidence>
<accession>A0A2Y9C1R2</accession>
<dbReference type="PANTHER" id="PTHR42929:SF3">
    <property type="entry name" value="PUTRESCINE TRANSPORT SYSTEM PERMEASE PROTEIN POTH"/>
    <property type="match status" value="1"/>
</dbReference>
<feature type="transmembrane region" description="Helical" evidence="8">
    <location>
        <begin position="205"/>
        <end position="228"/>
    </location>
</feature>
<feature type="transmembrane region" description="Helical" evidence="8">
    <location>
        <begin position="17"/>
        <end position="39"/>
    </location>
</feature>
<evidence type="ECO:0000256" key="6">
    <source>
        <dbReference type="ARBA" id="ARBA00022989"/>
    </source>
</evidence>
<keyword evidence="11" id="KW-1185">Reference proteome</keyword>
<comment type="subcellular location">
    <subcellularLocation>
        <location evidence="1 8">Cell membrane</location>
        <topology evidence="1 8">Multi-pass membrane protein</topology>
    </subcellularLocation>
</comment>
<keyword evidence="3 8" id="KW-0813">Transport</keyword>
<comment type="similarity">
    <text evidence="2">Belongs to the binding-protein-dependent transport system permease family. CysTW subfamily.</text>
</comment>
<dbReference type="InterPro" id="IPR035906">
    <property type="entry name" value="MetI-like_sf"/>
</dbReference>
<keyword evidence="5 8" id="KW-0812">Transmembrane</keyword>
<evidence type="ECO:0000256" key="5">
    <source>
        <dbReference type="ARBA" id="ARBA00022692"/>
    </source>
</evidence>
<proteinExistence type="inferred from homology"/>
<evidence type="ECO:0000256" key="3">
    <source>
        <dbReference type="ARBA" id="ARBA00022448"/>
    </source>
</evidence>
<evidence type="ECO:0000256" key="8">
    <source>
        <dbReference type="RuleBase" id="RU363032"/>
    </source>
</evidence>
<dbReference type="Proteomes" id="UP000250028">
    <property type="component" value="Unassembled WGS sequence"/>
</dbReference>
<dbReference type="PROSITE" id="PS50928">
    <property type="entry name" value="ABC_TM1"/>
    <property type="match status" value="1"/>
</dbReference>
<evidence type="ECO:0000313" key="10">
    <source>
        <dbReference type="EMBL" id="SSA34793.1"/>
    </source>
</evidence>
<organism evidence="10 11">
    <name type="scientific">Branchiibius hedensis</name>
    <dbReference type="NCBI Taxonomy" id="672460"/>
    <lineage>
        <taxon>Bacteria</taxon>
        <taxon>Bacillati</taxon>
        <taxon>Actinomycetota</taxon>
        <taxon>Actinomycetes</taxon>
        <taxon>Micrococcales</taxon>
        <taxon>Dermacoccaceae</taxon>
        <taxon>Branchiibius</taxon>
    </lineage>
</organism>
<dbReference type="PANTHER" id="PTHR42929">
    <property type="entry name" value="INNER MEMBRANE ABC TRANSPORTER PERMEASE PROTEIN YDCU-RELATED-RELATED"/>
    <property type="match status" value="1"/>
</dbReference>
<dbReference type="InterPro" id="IPR000515">
    <property type="entry name" value="MetI-like"/>
</dbReference>
<keyword evidence="6 8" id="KW-1133">Transmembrane helix</keyword>
<dbReference type="AlphaFoldDB" id="A0A2Y9C1R2"/>
<feature type="transmembrane region" description="Helical" evidence="8">
    <location>
        <begin position="102"/>
        <end position="124"/>
    </location>
</feature>
<dbReference type="RefSeq" id="WP_109685632.1">
    <property type="nucleotide sequence ID" value="NZ_QGDN01000001.1"/>
</dbReference>
<dbReference type="Pfam" id="PF00528">
    <property type="entry name" value="BPD_transp_1"/>
    <property type="match status" value="1"/>
</dbReference>
<evidence type="ECO:0000259" key="9">
    <source>
        <dbReference type="PROSITE" id="PS50928"/>
    </source>
</evidence>
<reference evidence="11" key="1">
    <citation type="submission" date="2016-10" db="EMBL/GenBank/DDBJ databases">
        <authorList>
            <person name="Varghese N."/>
            <person name="Submissions S."/>
        </authorList>
    </citation>
    <scope>NUCLEOTIDE SEQUENCE [LARGE SCALE GENOMIC DNA]</scope>
    <source>
        <strain evidence="11">DSM 22951</strain>
    </source>
</reference>
<keyword evidence="4" id="KW-1003">Cell membrane</keyword>
<evidence type="ECO:0000313" key="11">
    <source>
        <dbReference type="Proteomes" id="UP000250028"/>
    </source>
</evidence>
<feature type="transmembrane region" description="Helical" evidence="8">
    <location>
        <begin position="144"/>
        <end position="163"/>
    </location>
</feature>
<protein>
    <submittedName>
        <fullName evidence="10">Putative spermidine/putrescine transport system permease protein</fullName>
    </submittedName>
</protein>
<dbReference type="CDD" id="cd06261">
    <property type="entry name" value="TM_PBP2"/>
    <property type="match status" value="1"/>
</dbReference>
<keyword evidence="7 8" id="KW-0472">Membrane</keyword>
<feature type="domain" description="ABC transmembrane type-1" evidence="9">
    <location>
        <begin position="63"/>
        <end position="264"/>
    </location>
</feature>
<dbReference type="EMBL" id="UESZ01000001">
    <property type="protein sequence ID" value="SSA34793.1"/>
    <property type="molecule type" value="Genomic_DNA"/>
</dbReference>
<evidence type="ECO:0000256" key="7">
    <source>
        <dbReference type="ARBA" id="ARBA00023136"/>
    </source>
</evidence>
<dbReference type="Gene3D" id="1.10.3720.10">
    <property type="entry name" value="MetI-like"/>
    <property type="match status" value="1"/>
</dbReference>
<dbReference type="GO" id="GO:0055085">
    <property type="term" value="P:transmembrane transport"/>
    <property type="evidence" value="ECO:0007669"/>
    <property type="project" value="InterPro"/>
</dbReference>
<dbReference type="SUPFAM" id="SSF161098">
    <property type="entry name" value="MetI-like"/>
    <property type="match status" value="1"/>
</dbReference>
<name>A0A2Y9C1R2_9MICO</name>